<evidence type="ECO:0000256" key="1">
    <source>
        <dbReference type="SAM" id="MobiDB-lite"/>
    </source>
</evidence>
<comment type="caution">
    <text evidence="2">The sequence shown here is derived from an EMBL/GenBank/DDBJ whole genome shotgun (WGS) entry which is preliminary data.</text>
</comment>
<sequence>MCILKKSRSRVKVLVEDSTGVSIFVLFDRETSYLLNKICAQLFEQHLKDVDVVFSTQSPPIFQEIVGKTMLFKVLSRPVGMEKFKGTYPMRRVCDDAAIVGMFELSGSDLSPKKAEFVPKGEGSFGRPSKVTKSPNLRLTHSSCSELFADSPQCTQKESSVVDLGADEDAKCLLLKKKSFDAVMDKLNEVDNSENSCDEVDESEEMSNVAFF</sequence>
<dbReference type="InterPro" id="IPR012340">
    <property type="entry name" value="NA-bd_OB-fold"/>
</dbReference>
<dbReference type="EMBL" id="SDMP01000007">
    <property type="protein sequence ID" value="RYR49188.1"/>
    <property type="molecule type" value="Genomic_DNA"/>
</dbReference>
<gene>
    <name evidence="2" type="ORF">Ahy_A07g035500</name>
</gene>
<dbReference type="AlphaFoldDB" id="A0A445CE46"/>
<evidence type="ECO:0000313" key="3">
    <source>
        <dbReference type="Proteomes" id="UP000289738"/>
    </source>
</evidence>
<dbReference type="Gene3D" id="2.40.50.140">
    <property type="entry name" value="Nucleic acid-binding proteins"/>
    <property type="match status" value="1"/>
</dbReference>
<reference evidence="2 3" key="1">
    <citation type="submission" date="2019-01" db="EMBL/GenBank/DDBJ databases">
        <title>Sequencing of cultivated peanut Arachis hypogaea provides insights into genome evolution and oil improvement.</title>
        <authorList>
            <person name="Chen X."/>
        </authorList>
    </citation>
    <scope>NUCLEOTIDE SEQUENCE [LARGE SCALE GENOMIC DNA]</scope>
    <source>
        <strain evidence="3">cv. Fuhuasheng</strain>
        <tissue evidence="2">Leaves</tissue>
    </source>
</reference>
<dbReference type="Gramene" id="arahy.Tifrunner.gnm2.ann2.Ah17g284400.1">
    <property type="protein sequence ID" value="arahy.Tifrunner.gnm2.ann2.Ah17g284400.1-CDS"/>
    <property type="gene ID" value="arahy.Tifrunner.gnm2.ann2.Ah17g284400"/>
</dbReference>
<feature type="compositionally biased region" description="Acidic residues" evidence="1">
    <location>
        <begin position="196"/>
        <end position="205"/>
    </location>
</feature>
<keyword evidence="3" id="KW-1185">Reference proteome</keyword>
<evidence type="ECO:0008006" key="4">
    <source>
        <dbReference type="Google" id="ProtNLM"/>
    </source>
</evidence>
<dbReference type="Proteomes" id="UP000289738">
    <property type="component" value="Chromosome A07"/>
</dbReference>
<organism evidence="2 3">
    <name type="scientific">Arachis hypogaea</name>
    <name type="common">Peanut</name>
    <dbReference type="NCBI Taxonomy" id="3818"/>
    <lineage>
        <taxon>Eukaryota</taxon>
        <taxon>Viridiplantae</taxon>
        <taxon>Streptophyta</taxon>
        <taxon>Embryophyta</taxon>
        <taxon>Tracheophyta</taxon>
        <taxon>Spermatophyta</taxon>
        <taxon>Magnoliopsida</taxon>
        <taxon>eudicotyledons</taxon>
        <taxon>Gunneridae</taxon>
        <taxon>Pentapetalae</taxon>
        <taxon>rosids</taxon>
        <taxon>fabids</taxon>
        <taxon>Fabales</taxon>
        <taxon>Fabaceae</taxon>
        <taxon>Papilionoideae</taxon>
        <taxon>50 kb inversion clade</taxon>
        <taxon>dalbergioids sensu lato</taxon>
        <taxon>Dalbergieae</taxon>
        <taxon>Pterocarpus clade</taxon>
        <taxon>Arachis</taxon>
    </lineage>
</organism>
<evidence type="ECO:0000313" key="2">
    <source>
        <dbReference type="EMBL" id="RYR49188.1"/>
    </source>
</evidence>
<proteinExistence type="predicted"/>
<protein>
    <recommendedName>
        <fullName evidence="4">Replication factor A C-terminal domain-containing protein</fullName>
    </recommendedName>
</protein>
<feature type="region of interest" description="Disordered" evidence="1">
    <location>
        <begin position="193"/>
        <end position="212"/>
    </location>
</feature>
<name>A0A445CE46_ARAHY</name>
<accession>A0A445CE46</accession>